<name>A0AAE3QKQ1_9HYPH</name>
<dbReference type="EMBL" id="JALDYZ010000023">
    <property type="protein sequence ID" value="MDI7925086.1"/>
    <property type="molecule type" value="Genomic_DNA"/>
</dbReference>
<proteinExistence type="predicted"/>
<accession>A0AAE3QKQ1</accession>
<evidence type="ECO:0000313" key="1">
    <source>
        <dbReference type="EMBL" id="MDI7925086.1"/>
    </source>
</evidence>
<dbReference type="Proteomes" id="UP001161580">
    <property type="component" value="Unassembled WGS sequence"/>
</dbReference>
<sequence length="120" mass="13293">MPVAMSESRDLAEFVCALARLPDGYMEGLFTGRRWSATVRRSEDSRRIWLFAEDLCGTAIVSFNLYVLAGDRPLLKPCEMSSDKVIEFVLGFQPLGGQSSMAANRICRSRPSETCPTPPS</sequence>
<evidence type="ECO:0000313" key="2">
    <source>
        <dbReference type="Proteomes" id="UP001161580"/>
    </source>
</evidence>
<dbReference type="AlphaFoldDB" id="A0AAE3QKQ1"/>
<gene>
    <name evidence="1" type="ORF">MRS75_23820</name>
</gene>
<protein>
    <submittedName>
        <fullName evidence="1">Uncharacterized protein</fullName>
    </submittedName>
</protein>
<comment type="caution">
    <text evidence="1">The sequence shown here is derived from an EMBL/GenBank/DDBJ whole genome shotgun (WGS) entry which is preliminary data.</text>
</comment>
<reference evidence="1" key="1">
    <citation type="submission" date="2022-03" db="EMBL/GenBank/DDBJ databases">
        <title>Fererhizobium litorale gen. nov., sp. nov., isolated from sandy sediments of the Sea of Japan seashore.</title>
        <authorList>
            <person name="Romanenko L."/>
            <person name="Kurilenko V."/>
            <person name="Otstavnykh N."/>
            <person name="Svetashev V."/>
            <person name="Tekutyeva L."/>
            <person name="Isaeva M."/>
            <person name="Mikhailov V."/>
        </authorList>
    </citation>
    <scope>NUCLEOTIDE SEQUENCE</scope>
    <source>
        <strain evidence="1">KMM 9576</strain>
    </source>
</reference>
<organism evidence="1 2">
    <name type="scientific">Ferirhizobium litorale</name>
    <dbReference type="NCBI Taxonomy" id="2927786"/>
    <lineage>
        <taxon>Bacteria</taxon>
        <taxon>Pseudomonadati</taxon>
        <taxon>Pseudomonadota</taxon>
        <taxon>Alphaproteobacteria</taxon>
        <taxon>Hyphomicrobiales</taxon>
        <taxon>Rhizobiaceae</taxon>
        <taxon>Ferirhizobium</taxon>
    </lineage>
</organism>
<keyword evidence="2" id="KW-1185">Reference proteome</keyword>